<dbReference type="GO" id="GO:0016853">
    <property type="term" value="F:isomerase activity"/>
    <property type="evidence" value="ECO:0007669"/>
    <property type="project" value="UniProtKB-KW"/>
</dbReference>
<dbReference type="GO" id="GO:0005975">
    <property type="term" value="P:carbohydrate metabolic process"/>
    <property type="evidence" value="ECO:0007669"/>
    <property type="project" value="InterPro"/>
</dbReference>
<dbReference type="InterPro" id="IPR012341">
    <property type="entry name" value="6hp_glycosidase-like_sf"/>
</dbReference>
<name>A0A437RGZ8_9BURK</name>
<organism evidence="3 4">
    <name type="scientific">Rubrivivax rivuli</name>
    <dbReference type="NCBI Taxonomy" id="1862385"/>
    <lineage>
        <taxon>Bacteria</taxon>
        <taxon>Pseudomonadati</taxon>
        <taxon>Pseudomonadota</taxon>
        <taxon>Betaproteobacteria</taxon>
        <taxon>Burkholderiales</taxon>
        <taxon>Sphaerotilaceae</taxon>
        <taxon>Rubrivivax</taxon>
    </lineage>
</organism>
<dbReference type="Pfam" id="PF07221">
    <property type="entry name" value="GlcNAc_2-epim"/>
    <property type="match status" value="1"/>
</dbReference>
<dbReference type="EMBL" id="SACR01000003">
    <property type="protein sequence ID" value="RVU46041.1"/>
    <property type="molecule type" value="Genomic_DNA"/>
</dbReference>
<evidence type="ECO:0000313" key="3">
    <source>
        <dbReference type="EMBL" id="RVU46041.1"/>
    </source>
</evidence>
<keyword evidence="2 3" id="KW-0413">Isomerase</keyword>
<dbReference type="Proteomes" id="UP000285575">
    <property type="component" value="Unassembled WGS sequence"/>
</dbReference>
<dbReference type="OrthoDB" id="9806359at2"/>
<dbReference type="InterPro" id="IPR010819">
    <property type="entry name" value="AGE/CE"/>
</dbReference>
<dbReference type="SUPFAM" id="SSF48208">
    <property type="entry name" value="Six-hairpin glycosidases"/>
    <property type="match status" value="1"/>
</dbReference>
<evidence type="ECO:0000256" key="2">
    <source>
        <dbReference type="ARBA" id="ARBA00023235"/>
    </source>
</evidence>
<keyword evidence="4" id="KW-1185">Reference proteome</keyword>
<dbReference type="InterPro" id="IPR008928">
    <property type="entry name" value="6-hairpin_glycosidase_sf"/>
</dbReference>
<proteinExistence type="inferred from homology"/>
<dbReference type="RefSeq" id="WP_128228410.1">
    <property type="nucleotide sequence ID" value="NZ_SACR01000003.1"/>
</dbReference>
<gene>
    <name evidence="3" type="ORF">EOE66_09205</name>
</gene>
<comment type="similarity">
    <text evidence="1">Belongs to the N-acylglucosamine 2-epimerase family.</text>
</comment>
<evidence type="ECO:0000256" key="1">
    <source>
        <dbReference type="ARBA" id="ARBA00008558"/>
    </source>
</evidence>
<dbReference type="PANTHER" id="PTHR15108">
    <property type="entry name" value="N-ACYLGLUCOSAMINE-2-EPIMERASE"/>
    <property type="match status" value="1"/>
</dbReference>
<evidence type="ECO:0000313" key="4">
    <source>
        <dbReference type="Proteomes" id="UP000285575"/>
    </source>
</evidence>
<sequence>MIPGREAWPEAAALRAHMQRIGAFYARHAIDPAGGYFQYFLEDGQAVERGTRHLVGSARMTVNWARAAVVFGSDADRHRAAHGLAFLSQAHRIGEAGAYAWRLCDGQVADDSQHAYGHAFVLLAHAHAVLAGVPGAQTGLARVFDEQTLCYWDPQQGLLTDRWDAGFRSCFAYRGQNSNMHACEALLAAWQASGERACLERAATIAERVTGDLAAQGGGAIWEHYDAHWRIDWDHHRDRPADRYQPWGFQPGHQAEWARLLLCLHRERPDPRWPQRAARLFDWAVAHGWDAEEGGIVYSVAPDGRVHNADKVAWVQAEALAAAVLLAEHTGQAAHATWATCLWQHITTHFVHPLHGTWRRWLDAQHRWPTNAPAADNPTDYHALAACHEWLGVLGRTAAAGQR</sequence>
<accession>A0A437RGZ8</accession>
<comment type="caution">
    <text evidence="3">The sequence shown here is derived from an EMBL/GenBank/DDBJ whole genome shotgun (WGS) entry which is preliminary data.</text>
</comment>
<dbReference type="Gene3D" id="1.50.10.10">
    <property type="match status" value="1"/>
</dbReference>
<protein>
    <submittedName>
        <fullName evidence="3">AGE family epimerase/isomerase</fullName>
    </submittedName>
</protein>
<reference evidence="3 4" key="1">
    <citation type="submission" date="2019-01" db="EMBL/GenBank/DDBJ databases">
        <authorList>
            <person name="Chen W.-M."/>
        </authorList>
    </citation>
    <scope>NUCLEOTIDE SEQUENCE [LARGE SCALE GENOMIC DNA]</scope>
    <source>
        <strain evidence="3 4">KYPY4</strain>
    </source>
</reference>
<dbReference type="AlphaFoldDB" id="A0A437RGZ8"/>